<proteinExistence type="predicted"/>
<dbReference type="RefSeq" id="WP_290320776.1">
    <property type="nucleotide sequence ID" value="NZ_JAUFPN010000299.1"/>
</dbReference>
<organism evidence="1 2">
    <name type="scientific">Paeniroseomonas aquatica</name>
    <dbReference type="NCBI Taxonomy" id="373043"/>
    <lineage>
        <taxon>Bacteria</taxon>
        <taxon>Pseudomonadati</taxon>
        <taxon>Pseudomonadota</taxon>
        <taxon>Alphaproteobacteria</taxon>
        <taxon>Acetobacterales</taxon>
        <taxon>Acetobacteraceae</taxon>
        <taxon>Paeniroseomonas</taxon>
    </lineage>
</organism>
<comment type="caution">
    <text evidence="1">The sequence shown here is derived from an EMBL/GenBank/DDBJ whole genome shotgun (WGS) entry which is preliminary data.</text>
</comment>
<dbReference type="EMBL" id="JAUFPN010000299">
    <property type="protein sequence ID" value="MDN3568667.1"/>
    <property type="molecule type" value="Genomic_DNA"/>
</dbReference>
<accession>A0ABT8AFQ8</accession>
<dbReference type="Proteomes" id="UP001529369">
    <property type="component" value="Unassembled WGS sequence"/>
</dbReference>
<sequence>MPDIYITSYKALIICKGVRKKIEVMESPGSAEFAPPGYSVNLLREALKSIEDQYLAANRFAISGEDIIICLLSKYQEMLVDALFDH</sequence>
<evidence type="ECO:0000313" key="2">
    <source>
        <dbReference type="Proteomes" id="UP001529369"/>
    </source>
</evidence>
<evidence type="ECO:0000313" key="1">
    <source>
        <dbReference type="EMBL" id="MDN3568667.1"/>
    </source>
</evidence>
<name>A0ABT8AFQ8_9PROT</name>
<protein>
    <submittedName>
        <fullName evidence="1">Uncharacterized protein</fullName>
    </submittedName>
</protein>
<reference evidence="2" key="1">
    <citation type="journal article" date="2019" name="Int. J. Syst. Evol. Microbiol.">
        <title>The Global Catalogue of Microorganisms (GCM) 10K type strain sequencing project: providing services to taxonomists for standard genome sequencing and annotation.</title>
        <authorList>
            <consortium name="The Broad Institute Genomics Platform"/>
            <consortium name="The Broad Institute Genome Sequencing Center for Infectious Disease"/>
            <person name="Wu L."/>
            <person name="Ma J."/>
        </authorList>
    </citation>
    <scope>NUCLEOTIDE SEQUENCE [LARGE SCALE GENOMIC DNA]</scope>
    <source>
        <strain evidence="2">CECT 7131</strain>
    </source>
</reference>
<keyword evidence="2" id="KW-1185">Reference proteome</keyword>
<gene>
    <name evidence="1" type="ORF">QWZ14_30195</name>
</gene>